<organism evidence="1 2">
    <name type="scientific">Haemaphysalis longicornis</name>
    <name type="common">Bush tick</name>
    <dbReference type="NCBI Taxonomy" id="44386"/>
    <lineage>
        <taxon>Eukaryota</taxon>
        <taxon>Metazoa</taxon>
        <taxon>Ecdysozoa</taxon>
        <taxon>Arthropoda</taxon>
        <taxon>Chelicerata</taxon>
        <taxon>Arachnida</taxon>
        <taxon>Acari</taxon>
        <taxon>Parasitiformes</taxon>
        <taxon>Ixodida</taxon>
        <taxon>Ixodoidea</taxon>
        <taxon>Ixodidae</taxon>
        <taxon>Haemaphysalinae</taxon>
        <taxon>Haemaphysalis</taxon>
    </lineage>
</organism>
<protein>
    <submittedName>
        <fullName evidence="1">Uncharacterized protein</fullName>
    </submittedName>
</protein>
<proteinExistence type="predicted"/>
<evidence type="ECO:0000313" key="2">
    <source>
        <dbReference type="Proteomes" id="UP000821853"/>
    </source>
</evidence>
<evidence type="ECO:0000313" key="1">
    <source>
        <dbReference type="EMBL" id="KAH9369995.1"/>
    </source>
</evidence>
<reference evidence="1 2" key="1">
    <citation type="journal article" date="2020" name="Cell">
        <title>Large-Scale Comparative Analyses of Tick Genomes Elucidate Their Genetic Diversity and Vector Capacities.</title>
        <authorList>
            <consortium name="Tick Genome and Microbiome Consortium (TIGMIC)"/>
            <person name="Jia N."/>
            <person name="Wang J."/>
            <person name="Shi W."/>
            <person name="Du L."/>
            <person name="Sun Y."/>
            <person name="Zhan W."/>
            <person name="Jiang J.F."/>
            <person name="Wang Q."/>
            <person name="Zhang B."/>
            <person name="Ji P."/>
            <person name="Bell-Sakyi L."/>
            <person name="Cui X.M."/>
            <person name="Yuan T.T."/>
            <person name="Jiang B.G."/>
            <person name="Yang W.F."/>
            <person name="Lam T.T."/>
            <person name="Chang Q.C."/>
            <person name="Ding S.J."/>
            <person name="Wang X.J."/>
            <person name="Zhu J.G."/>
            <person name="Ruan X.D."/>
            <person name="Zhao L."/>
            <person name="Wei J.T."/>
            <person name="Ye R.Z."/>
            <person name="Que T.C."/>
            <person name="Du C.H."/>
            <person name="Zhou Y.H."/>
            <person name="Cheng J.X."/>
            <person name="Dai P.F."/>
            <person name="Guo W.B."/>
            <person name="Han X.H."/>
            <person name="Huang E.J."/>
            <person name="Li L.F."/>
            <person name="Wei W."/>
            <person name="Gao Y.C."/>
            <person name="Liu J.Z."/>
            <person name="Shao H.Z."/>
            <person name="Wang X."/>
            <person name="Wang C.C."/>
            <person name="Yang T.C."/>
            <person name="Huo Q.B."/>
            <person name="Li W."/>
            <person name="Chen H.Y."/>
            <person name="Chen S.E."/>
            <person name="Zhou L.G."/>
            <person name="Ni X.B."/>
            <person name="Tian J.H."/>
            <person name="Sheng Y."/>
            <person name="Liu T."/>
            <person name="Pan Y.S."/>
            <person name="Xia L.Y."/>
            <person name="Li J."/>
            <person name="Zhao F."/>
            <person name="Cao W.C."/>
        </authorList>
    </citation>
    <scope>NUCLEOTIDE SEQUENCE [LARGE SCALE GENOMIC DNA]</scope>
    <source>
        <strain evidence="1">HaeL-2018</strain>
    </source>
</reference>
<sequence>MPSGLMKPLVVLAFPGMYLVYKITEFKRQQQEHNRRKVTERELAHLNHKIVSERRVLSVAVNPARSSLDAKAARSSTLESNDLRPGLTAPTITTAFEPLCLTPHVSVVDAKQRRCLTEGSKTTSFKVLRVLRGLYAAVSLRSGEKKRLIFSKISGF</sequence>
<dbReference type="Proteomes" id="UP000821853">
    <property type="component" value="Chromosome 3"/>
</dbReference>
<name>A0A9J6G4G9_HAELO</name>
<dbReference type="OrthoDB" id="6381204at2759"/>
<accession>A0A9J6G4G9</accession>
<keyword evidence="2" id="KW-1185">Reference proteome</keyword>
<dbReference type="EMBL" id="JABSTR010000005">
    <property type="protein sequence ID" value="KAH9369995.1"/>
    <property type="molecule type" value="Genomic_DNA"/>
</dbReference>
<comment type="caution">
    <text evidence="1">The sequence shown here is derived from an EMBL/GenBank/DDBJ whole genome shotgun (WGS) entry which is preliminary data.</text>
</comment>
<gene>
    <name evidence="1" type="ORF">HPB48_001872</name>
</gene>
<dbReference type="VEuPathDB" id="VectorBase:HLOH_055762"/>
<dbReference type="AlphaFoldDB" id="A0A9J6G4G9"/>